<sequence>MCKRVYLKAKEAEMEMQEARNAEGFTGKNEKLLIANMVKAAKNNSRIGDKLLMVVDPKQIHIPEWQRRIKLARAYSIGNNYNSYKWDEPKVLLCNGLLLCIDGQHRIYGAFKAKKEDVVVEVMECSLKEAIDLFLSQSTDRAKMQPMDIYHAALAAGKPEYTALRDICHKHNVAVKGDDETENTVGILTSISDGIGFTKTNPELLDAMLTLLGKLGWNGYADSYNGKAYTAKIIRALKALYAYCEGRTDEMETALIKNCKGTEFFVENIMDKTQAQIFDYLSKIVRYEMESPFRNNKTTKKNIPQFSTECVTQENENINPYMAEADFDEKAFGMILLRMKE</sequence>
<dbReference type="EMBL" id="BK015049">
    <property type="protein sequence ID" value="DAD88904.1"/>
    <property type="molecule type" value="Genomic_DNA"/>
</dbReference>
<accession>A0A8S5N345</accession>
<protein>
    <submittedName>
        <fullName evidence="1">Stage 0 sporulation protein J, Chromosome segregation, Chromosome organization</fullName>
    </submittedName>
</protein>
<evidence type="ECO:0000313" key="1">
    <source>
        <dbReference type="EMBL" id="DAD88904.1"/>
    </source>
</evidence>
<name>A0A8S5N345_9CAUD</name>
<organism evidence="1">
    <name type="scientific">Siphoviridae sp. ctRuT6</name>
    <dbReference type="NCBI Taxonomy" id="2826339"/>
    <lineage>
        <taxon>Viruses</taxon>
        <taxon>Duplodnaviria</taxon>
        <taxon>Heunggongvirae</taxon>
        <taxon>Uroviricota</taxon>
        <taxon>Caudoviricetes</taxon>
    </lineage>
</organism>
<proteinExistence type="predicted"/>
<reference evidence="1" key="1">
    <citation type="journal article" date="2021" name="Proc. Natl. Acad. Sci. U.S.A.">
        <title>A Catalog of Tens of Thousands of Viruses from Human Metagenomes Reveals Hidden Associations with Chronic Diseases.</title>
        <authorList>
            <person name="Tisza M.J."/>
            <person name="Buck C.B."/>
        </authorList>
    </citation>
    <scope>NUCLEOTIDE SEQUENCE</scope>
    <source>
        <strain evidence="1">CtRuT6</strain>
    </source>
</reference>